<dbReference type="STRING" id="1802200.A2812_01110"/>
<sequence length="63" mass="7471">MALWLFGKDKFGRTDHFLVSAKTRKIAEKKLHWNNRCDKYQFVGRVPKDGIPCHIYGLLFFVE</sequence>
<dbReference type="Proteomes" id="UP000177190">
    <property type="component" value="Unassembled WGS sequence"/>
</dbReference>
<dbReference type="EMBL" id="MHOM01000007">
    <property type="protein sequence ID" value="OGZ65440.1"/>
    <property type="molecule type" value="Genomic_DNA"/>
</dbReference>
<comment type="caution">
    <text evidence="1">The sequence shown here is derived from an EMBL/GenBank/DDBJ whole genome shotgun (WGS) entry which is preliminary data.</text>
</comment>
<gene>
    <name evidence="1" type="ORF">A2812_01110</name>
</gene>
<protein>
    <submittedName>
        <fullName evidence="1">Uncharacterized protein</fullName>
    </submittedName>
</protein>
<accession>A0A1G2HT95</accession>
<reference evidence="1 2" key="1">
    <citation type="journal article" date="2016" name="Nat. Commun.">
        <title>Thousands of microbial genomes shed light on interconnected biogeochemical processes in an aquifer system.</title>
        <authorList>
            <person name="Anantharaman K."/>
            <person name="Brown C.T."/>
            <person name="Hug L.A."/>
            <person name="Sharon I."/>
            <person name="Castelle C.J."/>
            <person name="Probst A.J."/>
            <person name="Thomas B.C."/>
            <person name="Singh A."/>
            <person name="Wilkins M.J."/>
            <person name="Karaoz U."/>
            <person name="Brodie E.L."/>
            <person name="Williams K.H."/>
            <person name="Hubbard S.S."/>
            <person name="Banfield J.F."/>
        </authorList>
    </citation>
    <scope>NUCLEOTIDE SEQUENCE [LARGE SCALE GENOMIC DNA]</scope>
</reference>
<evidence type="ECO:0000313" key="1">
    <source>
        <dbReference type="EMBL" id="OGZ65440.1"/>
    </source>
</evidence>
<dbReference type="AlphaFoldDB" id="A0A1G2HT95"/>
<name>A0A1G2HT95_9BACT</name>
<organism evidence="1 2">
    <name type="scientific">Candidatus Staskawiczbacteria bacterium RIFCSPHIGHO2_01_FULL_36_16</name>
    <dbReference type="NCBI Taxonomy" id="1802200"/>
    <lineage>
        <taxon>Bacteria</taxon>
        <taxon>Candidatus Staskawicziibacteriota</taxon>
    </lineage>
</organism>
<evidence type="ECO:0000313" key="2">
    <source>
        <dbReference type="Proteomes" id="UP000177190"/>
    </source>
</evidence>
<proteinExistence type="predicted"/>